<comment type="caution">
    <text evidence="3">The sequence shown here is derived from an EMBL/GenBank/DDBJ whole genome shotgun (WGS) entry which is preliminary data.</text>
</comment>
<evidence type="ECO:0000313" key="4">
    <source>
        <dbReference type="Proteomes" id="UP000196536"/>
    </source>
</evidence>
<dbReference type="Pfam" id="PF09084">
    <property type="entry name" value="NMT1"/>
    <property type="match status" value="1"/>
</dbReference>
<dbReference type="AlphaFoldDB" id="A0A1Z9YWT8"/>
<evidence type="ECO:0000313" key="3">
    <source>
        <dbReference type="EMBL" id="OUY06639.1"/>
    </source>
</evidence>
<dbReference type="SUPFAM" id="SSF53850">
    <property type="entry name" value="Periplasmic binding protein-like II"/>
    <property type="match status" value="1"/>
</dbReference>
<feature type="domain" description="SsuA/THI5-like" evidence="2">
    <location>
        <begin position="66"/>
        <end position="246"/>
    </location>
</feature>
<accession>A0A1Z9YWT8</accession>
<sequence length="366" mass="40888">MKQLTQRLLLAASVAISFIPLSTVFAADNPTVIRFGVPSAGEGGRPKAGGSFNATAHLRGVLEEEFKKDGIKVTWTFFPGAGPQLNEAFSNGKIDFASHGDLPAIVGRSTGLKHKVIFSAGRFTSAYFVVPADSTAKNIRDLKGKTISIFKGTNGQLALGRLLEKHGLSEKDFRVISQDTFSVRTSLATGDIDGTITTPWSLEARGVAKRIYDGRNDRTTYGPSVFWVSEDFEKKYPHIVQRVVDTFVKQAYWSTLEANRDNQYRLWAQSGIPYLDYKREWDGVNLKEKLNPSLDQYFYAATKKSVQQAKSYRLIRRDVDVDNWVEPKYLKVSLQKLGLENYWPQFDANAKQIAGTGTQTKPTKAW</sequence>
<keyword evidence="4" id="KW-1185">Reference proteome</keyword>
<dbReference type="OrthoDB" id="9780180at2"/>
<feature type="chain" id="PRO_5012035391" evidence="1">
    <location>
        <begin position="27"/>
        <end position="366"/>
    </location>
</feature>
<dbReference type="InterPro" id="IPR015168">
    <property type="entry name" value="SsuA/THI5"/>
</dbReference>
<protein>
    <submittedName>
        <fullName evidence="3">TetR family transcriptional regulator</fullName>
    </submittedName>
</protein>
<feature type="signal peptide" evidence="1">
    <location>
        <begin position="1"/>
        <end position="26"/>
    </location>
</feature>
<gene>
    <name evidence="3" type="ORF">CAP51_11955</name>
</gene>
<reference evidence="3 4" key="1">
    <citation type="submission" date="2017-05" db="EMBL/GenBank/DDBJ databases">
        <title>Acinetobacter populi ANC 5415 (= PBJ7), whole genome shotgun sequencing project.</title>
        <authorList>
            <person name="Nemec A."/>
            <person name="Radolfova-Krizova L."/>
        </authorList>
    </citation>
    <scope>NUCLEOTIDE SEQUENCE [LARGE SCALE GENOMIC DNA]</scope>
    <source>
        <strain evidence="3 4">PBJ7</strain>
    </source>
</reference>
<evidence type="ECO:0000256" key="1">
    <source>
        <dbReference type="SAM" id="SignalP"/>
    </source>
</evidence>
<keyword evidence="1" id="KW-0732">Signal</keyword>
<name>A0A1Z9YWT8_9GAMM</name>
<dbReference type="PANTHER" id="PTHR30024">
    <property type="entry name" value="ALIPHATIC SULFONATES-BINDING PROTEIN-RELATED"/>
    <property type="match status" value="1"/>
</dbReference>
<proteinExistence type="predicted"/>
<dbReference type="RefSeq" id="WP_087620996.1">
    <property type="nucleotide sequence ID" value="NZ_NEXX01000004.1"/>
</dbReference>
<dbReference type="Gene3D" id="3.40.190.10">
    <property type="entry name" value="Periplasmic binding protein-like II"/>
    <property type="match status" value="2"/>
</dbReference>
<dbReference type="Proteomes" id="UP000196536">
    <property type="component" value="Unassembled WGS sequence"/>
</dbReference>
<dbReference type="PANTHER" id="PTHR30024:SF21">
    <property type="entry name" value="ABC TRANSPORTER SUBSTRATE-BINDING PROTEIN"/>
    <property type="match status" value="1"/>
</dbReference>
<organism evidence="3 4">
    <name type="scientific">Acinetobacter populi</name>
    <dbReference type="NCBI Taxonomy" id="1582270"/>
    <lineage>
        <taxon>Bacteria</taxon>
        <taxon>Pseudomonadati</taxon>
        <taxon>Pseudomonadota</taxon>
        <taxon>Gammaproteobacteria</taxon>
        <taxon>Moraxellales</taxon>
        <taxon>Moraxellaceae</taxon>
        <taxon>Acinetobacter</taxon>
    </lineage>
</organism>
<evidence type="ECO:0000259" key="2">
    <source>
        <dbReference type="Pfam" id="PF09084"/>
    </source>
</evidence>
<dbReference type="EMBL" id="NEXX01000004">
    <property type="protein sequence ID" value="OUY06639.1"/>
    <property type="molecule type" value="Genomic_DNA"/>
</dbReference>